<organism evidence="1 2">
    <name type="scientific">Jiangella aurantiaca</name>
    <dbReference type="NCBI Taxonomy" id="2530373"/>
    <lineage>
        <taxon>Bacteria</taxon>
        <taxon>Bacillati</taxon>
        <taxon>Actinomycetota</taxon>
        <taxon>Actinomycetes</taxon>
        <taxon>Jiangellales</taxon>
        <taxon>Jiangellaceae</taxon>
        <taxon>Jiangella</taxon>
    </lineage>
</organism>
<dbReference type="AlphaFoldDB" id="A0A4R5AGW6"/>
<dbReference type="InterPro" id="IPR014985">
    <property type="entry name" value="WbqC"/>
</dbReference>
<protein>
    <recommendedName>
        <fullName evidence="3">WbqC family protein</fullName>
    </recommendedName>
</protein>
<evidence type="ECO:0008006" key="3">
    <source>
        <dbReference type="Google" id="ProtNLM"/>
    </source>
</evidence>
<reference evidence="1 2" key="1">
    <citation type="submission" date="2019-02" db="EMBL/GenBank/DDBJ databases">
        <title>Draft genome sequences of novel Actinobacteria.</title>
        <authorList>
            <person name="Sahin N."/>
            <person name="Ay H."/>
            <person name="Saygin H."/>
        </authorList>
    </citation>
    <scope>NUCLEOTIDE SEQUENCE [LARGE SCALE GENOMIC DNA]</scope>
    <source>
        <strain evidence="1 2">8K307</strain>
    </source>
</reference>
<evidence type="ECO:0000313" key="1">
    <source>
        <dbReference type="EMBL" id="TDD70640.1"/>
    </source>
</evidence>
<dbReference type="Proteomes" id="UP000295217">
    <property type="component" value="Unassembled WGS sequence"/>
</dbReference>
<sequence>MSELTVSVHQPNFLPWLKLLDKILASDVYVAYDTVQFTKTEYHARQKVKTHSGPVWLTVPVRHVRGTHQLIKDIRIDNSQPFRRRHLKVLHMSYGGATYFDEVYAILEQTYARGHERLVDLNVDLIASLCSYLEVSVRIVRATTLAHEGDRTDRLAQLVRNAGGSEHLTSTFGADHQDVDWWRFHHAGLAVRSQQFEHPTYDQIGAGFIAGLAAVDMLFSCGRETREILASRRRLVPVSPVLEDAPHG</sequence>
<proteinExistence type="predicted"/>
<accession>A0A4R5AGW6</accession>
<evidence type="ECO:0000313" key="2">
    <source>
        <dbReference type="Proteomes" id="UP000295217"/>
    </source>
</evidence>
<comment type="caution">
    <text evidence="1">The sequence shown here is derived from an EMBL/GenBank/DDBJ whole genome shotgun (WGS) entry which is preliminary data.</text>
</comment>
<dbReference type="Pfam" id="PF08889">
    <property type="entry name" value="WbqC"/>
    <property type="match status" value="1"/>
</dbReference>
<name>A0A4R5AGW6_9ACTN</name>
<gene>
    <name evidence="1" type="ORF">E1262_08230</name>
</gene>
<keyword evidence="2" id="KW-1185">Reference proteome</keyword>
<dbReference type="EMBL" id="SMLB01000008">
    <property type="protein sequence ID" value="TDD70640.1"/>
    <property type="molecule type" value="Genomic_DNA"/>
</dbReference>
<dbReference type="OrthoDB" id="3611744at2"/>
<dbReference type="RefSeq" id="WP_132102657.1">
    <property type="nucleotide sequence ID" value="NZ_SMLB01000008.1"/>
</dbReference>